<gene>
    <name evidence="1" type="ORF">JHL16_16690</name>
</gene>
<evidence type="ECO:0000313" key="1">
    <source>
        <dbReference type="EMBL" id="MBK1867997.1"/>
    </source>
</evidence>
<dbReference type="Proteomes" id="UP000616151">
    <property type="component" value="Unassembled WGS sequence"/>
</dbReference>
<organism evidence="1 2">
    <name type="scientific">Taklimakanibacter albus</name>
    <dbReference type="NCBI Taxonomy" id="2800327"/>
    <lineage>
        <taxon>Bacteria</taxon>
        <taxon>Pseudomonadati</taxon>
        <taxon>Pseudomonadota</taxon>
        <taxon>Alphaproteobacteria</taxon>
        <taxon>Hyphomicrobiales</taxon>
        <taxon>Aestuariivirgaceae</taxon>
        <taxon>Taklimakanibacter</taxon>
    </lineage>
</organism>
<keyword evidence="2" id="KW-1185">Reference proteome</keyword>
<protein>
    <submittedName>
        <fullName evidence="1">Manganese efflux pump</fullName>
    </submittedName>
</protein>
<dbReference type="EMBL" id="JAENHL010000007">
    <property type="protein sequence ID" value="MBK1867997.1"/>
    <property type="molecule type" value="Genomic_DNA"/>
</dbReference>
<proteinExistence type="predicted"/>
<accession>A0ACC5R5U8</accession>
<reference evidence="1" key="1">
    <citation type="submission" date="2021-01" db="EMBL/GenBank/DDBJ databases">
        <authorList>
            <person name="Sun Q."/>
        </authorList>
    </citation>
    <scope>NUCLEOTIDE SEQUENCE</scope>
    <source>
        <strain evidence="1">YIM B02566</strain>
    </source>
</reference>
<sequence length="185" mass="18830">MSPISISVLAISMSMDAFAASIGRGAGHGERIKFTHALRTGAVFGAIEAITPLIGWGIGVAASGFVQAIDHWIAFFLLGCVGAHMIYAALHKREEKTSNGSLAALMATAVGTSLDAMAVGVSLAMLNVNIIVVAIAVGLATFIFSAGGTLLGRLVGARLGQFAEIAAGIALFGIGLKILIEHLTA</sequence>
<comment type="caution">
    <text evidence="1">The sequence shown here is derived from an EMBL/GenBank/DDBJ whole genome shotgun (WGS) entry which is preliminary data.</text>
</comment>
<evidence type="ECO:0000313" key="2">
    <source>
        <dbReference type="Proteomes" id="UP000616151"/>
    </source>
</evidence>
<name>A0ACC5R5U8_9HYPH</name>